<organism evidence="4 5">
    <name type="scientific">Paenibacillus campinasensis</name>
    <dbReference type="NCBI Taxonomy" id="66347"/>
    <lineage>
        <taxon>Bacteria</taxon>
        <taxon>Bacillati</taxon>
        <taxon>Bacillota</taxon>
        <taxon>Bacilli</taxon>
        <taxon>Bacillales</taxon>
        <taxon>Paenibacillaceae</taxon>
        <taxon>Paenibacillus</taxon>
    </lineage>
</organism>
<proteinExistence type="predicted"/>
<keyword evidence="6" id="KW-1185">Reference proteome</keyword>
<evidence type="ECO:0000313" key="3">
    <source>
        <dbReference type="EMBL" id="MUG68731.1"/>
    </source>
</evidence>
<evidence type="ECO:0000313" key="5">
    <source>
        <dbReference type="Proteomes" id="UP000215596"/>
    </source>
</evidence>
<dbReference type="InterPro" id="IPR037053">
    <property type="entry name" value="Phage_tail_collar_dom_sf"/>
</dbReference>
<dbReference type="Proteomes" id="UP000215596">
    <property type="component" value="Unassembled WGS sequence"/>
</dbReference>
<evidence type="ECO:0000259" key="2">
    <source>
        <dbReference type="Pfam" id="PF21939"/>
    </source>
</evidence>
<dbReference type="InterPro" id="IPR053827">
    <property type="entry name" value="Gp10_C"/>
</dbReference>
<evidence type="ECO:0000313" key="4">
    <source>
        <dbReference type="EMBL" id="PAD76117.1"/>
    </source>
</evidence>
<dbReference type="Pfam" id="PF21939">
    <property type="entry name" value="Gp10_C"/>
    <property type="match status" value="1"/>
</dbReference>
<evidence type="ECO:0000259" key="1">
    <source>
        <dbReference type="Pfam" id="PF07484"/>
    </source>
</evidence>
<feature type="domain" description="Phage tail collar" evidence="1">
    <location>
        <begin position="7"/>
        <end position="62"/>
    </location>
</feature>
<dbReference type="Pfam" id="PF07484">
    <property type="entry name" value="Collar"/>
    <property type="match status" value="1"/>
</dbReference>
<dbReference type="SUPFAM" id="SSF88874">
    <property type="entry name" value="Receptor-binding domain of short tail fibre protein gp12"/>
    <property type="match status" value="1"/>
</dbReference>
<sequence>MAEPFIGEIRLFAFGKVPNGWLPCNGQLLQVHQYQALYALIGPSYGGNGMTNFALPNLQGRVAVHGGQGAVGVTGGEEAHALTVAEMPQHHHAVRASSSWANNRQADGRIWAANETQHLYGSANNTQMSTEAIANAGQGQAHSNMQPYTALNYCIAVQGIFPSRD</sequence>
<dbReference type="AlphaFoldDB" id="A0A268ESL6"/>
<gene>
    <name evidence="4" type="ORF">CHH67_12965</name>
    <name evidence="3" type="ORF">GNP94_22430</name>
</gene>
<dbReference type="OrthoDB" id="9810174at2"/>
<dbReference type="EMBL" id="WOAA01000033">
    <property type="protein sequence ID" value="MUG68731.1"/>
    <property type="molecule type" value="Genomic_DNA"/>
</dbReference>
<dbReference type="EMBL" id="NPBY01000042">
    <property type="protein sequence ID" value="PAD76117.1"/>
    <property type="molecule type" value="Genomic_DNA"/>
</dbReference>
<reference evidence="4 5" key="1">
    <citation type="submission" date="2017-07" db="EMBL/GenBank/DDBJ databases">
        <title>Isolation and whole genome analysis of endospore-forming bacteria from heroin.</title>
        <authorList>
            <person name="Kalinowski J."/>
            <person name="Ahrens B."/>
            <person name="Al-Dilaimi A."/>
            <person name="Winkler A."/>
            <person name="Wibberg D."/>
            <person name="Schleenbecker U."/>
            <person name="Ruckert C."/>
            <person name="Wolfel R."/>
            <person name="Grass G."/>
        </authorList>
    </citation>
    <scope>NUCLEOTIDE SEQUENCE [LARGE SCALE GENOMIC DNA]</scope>
    <source>
        <strain evidence="4 5">7537-G1</strain>
    </source>
</reference>
<dbReference type="InterPro" id="IPR011083">
    <property type="entry name" value="Phage_tail_collar_dom"/>
</dbReference>
<dbReference type="Proteomes" id="UP000435177">
    <property type="component" value="Unassembled WGS sequence"/>
</dbReference>
<dbReference type="Gene3D" id="3.90.1340.10">
    <property type="entry name" value="Phage tail collar domain"/>
    <property type="match status" value="1"/>
</dbReference>
<name>A0A268ESL6_9BACL</name>
<protein>
    <submittedName>
        <fullName evidence="4">Phage tail protein</fullName>
    </submittedName>
</protein>
<accession>A0A268ESL6</accession>
<reference evidence="3 6" key="2">
    <citation type="submission" date="2019-11" db="EMBL/GenBank/DDBJ databases">
        <title>Draft genome sequences of five Paenibacillus species of dairy origin.</title>
        <authorList>
            <person name="Olajide A.M."/>
            <person name="Chen S."/>
            <person name="Lapointe G."/>
        </authorList>
    </citation>
    <scope>NUCLEOTIDE SEQUENCE [LARGE SCALE GENOMIC DNA]</scope>
    <source>
        <strain evidence="3 6">3CS1</strain>
    </source>
</reference>
<evidence type="ECO:0000313" key="6">
    <source>
        <dbReference type="Proteomes" id="UP000435177"/>
    </source>
</evidence>
<comment type="caution">
    <text evidence="4">The sequence shown here is derived from an EMBL/GenBank/DDBJ whole genome shotgun (WGS) entry which is preliminary data.</text>
</comment>
<feature type="domain" description="Baseplate structural protein Gp10 C-terminal" evidence="2">
    <location>
        <begin position="71"/>
        <end position="150"/>
    </location>
</feature>